<proteinExistence type="predicted"/>
<evidence type="ECO:0000313" key="1">
    <source>
        <dbReference type="EMBL" id="RDB26705.1"/>
    </source>
</evidence>
<keyword evidence="2" id="KW-1185">Reference proteome</keyword>
<name>A0A369K258_HYPMA</name>
<dbReference type="EMBL" id="LUEZ02000023">
    <property type="protein sequence ID" value="RDB26705.1"/>
    <property type="molecule type" value="Genomic_DNA"/>
</dbReference>
<dbReference type="AlphaFoldDB" id="A0A369K258"/>
<accession>A0A369K258</accession>
<dbReference type="InParanoid" id="A0A369K258"/>
<dbReference type="Proteomes" id="UP000076154">
    <property type="component" value="Unassembled WGS sequence"/>
</dbReference>
<organism evidence="1 2">
    <name type="scientific">Hypsizygus marmoreus</name>
    <name type="common">White beech mushroom</name>
    <name type="synonym">Agaricus marmoreus</name>
    <dbReference type="NCBI Taxonomy" id="39966"/>
    <lineage>
        <taxon>Eukaryota</taxon>
        <taxon>Fungi</taxon>
        <taxon>Dikarya</taxon>
        <taxon>Basidiomycota</taxon>
        <taxon>Agaricomycotina</taxon>
        <taxon>Agaricomycetes</taxon>
        <taxon>Agaricomycetidae</taxon>
        <taxon>Agaricales</taxon>
        <taxon>Tricholomatineae</taxon>
        <taxon>Lyophyllaceae</taxon>
        <taxon>Hypsizygus</taxon>
    </lineage>
</organism>
<gene>
    <name evidence="1" type="ORF">Hypma_005267</name>
</gene>
<reference evidence="1" key="1">
    <citation type="submission" date="2018-04" db="EMBL/GenBank/DDBJ databases">
        <title>Whole genome sequencing of Hypsizygus marmoreus.</title>
        <authorList>
            <person name="Choi I.-G."/>
            <person name="Min B."/>
            <person name="Kim J.-G."/>
            <person name="Kim S."/>
            <person name="Oh Y.-L."/>
            <person name="Kong W.-S."/>
            <person name="Park H."/>
            <person name="Jeong J."/>
            <person name="Song E.-S."/>
        </authorList>
    </citation>
    <scope>NUCLEOTIDE SEQUENCE [LARGE SCALE GENOMIC DNA]</scope>
    <source>
        <strain evidence="1">51987-8</strain>
    </source>
</reference>
<feature type="non-terminal residue" evidence="1">
    <location>
        <position position="136"/>
    </location>
</feature>
<sequence>MLFEWQSLEYKFTLDLMPFFANALACLLEQVFLKQLGPIWFDGFSIPEPDSYEYYIDGTLHLLYHKAFNKGSLLLQGHQFEVILEDFNHVQATAQEAASLLISHLHPSTSPNHLTIRLMFLIMRRMLRMRRVLKID</sequence>
<evidence type="ECO:0000313" key="2">
    <source>
        <dbReference type="Proteomes" id="UP000076154"/>
    </source>
</evidence>
<comment type="caution">
    <text evidence="1">The sequence shown here is derived from an EMBL/GenBank/DDBJ whole genome shotgun (WGS) entry which is preliminary data.</text>
</comment>
<protein>
    <submittedName>
        <fullName evidence="1">Uncharacterized protein</fullName>
    </submittedName>
</protein>